<dbReference type="NCBIfam" id="TIGR04351">
    <property type="entry name" value="TOMM_nitrile_2"/>
    <property type="match status" value="1"/>
</dbReference>
<proteinExistence type="predicted"/>
<sequence>MTMFAEAETPIEMDWRFAELVARTWMEPDLASRYRTDPVPVLAEFGLTVASAADAPRLETIPMVELEIDGLDETDFSYSPPCIKDLTPDWSGDAAPRPLDGLPVVWAS</sequence>
<name>A0ABN2T393_9ACTN</name>
<evidence type="ECO:0000313" key="2">
    <source>
        <dbReference type="Proteomes" id="UP001499854"/>
    </source>
</evidence>
<dbReference type="InterPro" id="IPR027615">
    <property type="entry name" value="TOMM_nitrile_2"/>
</dbReference>
<dbReference type="SUPFAM" id="SSF56209">
    <property type="entry name" value="Nitrile hydratase alpha chain"/>
    <property type="match status" value="1"/>
</dbReference>
<dbReference type="InterPro" id="IPR036648">
    <property type="entry name" value="CN_Hdrase_a/SCN_Hdrase_g_sf"/>
</dbReference>
<gene>
    <name evidence="1" type="ORF">GCM10009838_73760</name>
</gene>
<evidence type="ECO:0000313" key="1">
    <source>
        <dbReference type="EMBL" id="GAA1997761.1"/>
    </source>
</evidence>
<keyword evidence="2" id="KW-1185">Reference proteome</keyword>
<evidence type="ECO:0008006" key="3">
    <source>
        <dbReference type="Google" id="ProtNLM"/>
    </source>
</evidence>
<dbReference type="EMBL" id="BAAAQM010000061">
    <property type="protein sequence ID" value="GAA1997761.1"/>
    <property type="molecule type" value="Genomic_DNA"/>
</dbReference>
<organism evidence="1 2">
    <name type="scientific">Catenulispora subtropica</name>
    <dbReference type="NCBI Taxonomy" id="450798"/>
    <lineage>
        <taxon>Bacteria</taxon>
        <taxon>Bacillati</taxon>
        <taxon>Actinomycetota</taxon>
        <taxon>Actinomycetes</taxon>
        <taxon>Catenulisporales</taxon>
        <taxon>Catenulisporaceae</taxon>
        <taxon>Catenulispora</taxon>
    </lineage>
</organism>
<accession>A0ABN2T393</accession>
<protein>
    <recommendedName>
        <fullName evidence="3">TOMM peptide</fullName>
    </recommendedName>
</protein>
<comment type="caution">
    <text evidence="1">The sequence shown here is derived from an EMBL/GenBank/DDBJ whole genome shotgun (WGS) entry which is preliminary data.</text>
</comment>
<dbReference type="Proteomes" id="UP001499854">
    <property type="component" value="Unassembled WGS sequence"/>
</dbReference>
<reference evidence="1 2" key="1">
    <citation type="journal article" date="2019" name="Int. J. Syst. Evol. Microbiol.">
        <title>The Global Catalogue of Microorganisms (GCM) 10K type strain sequencing project: providing services to taxonomists for standard genome sequencing and annotation.</title>
        <authorList>
            <consortium name="The Broad Institute Genomics Platform"/>
            <consortium name="The Broad Institute Genome Sequencing Center for Infectious Disease"/>
            <person name="Wu L."/>
            <person name="Ma J."/>
        </authorList>
    </citation>
    <scope>NUCLEOTIDE SEQUENCE [LARGE SCALE GENOMIC DNA]</scope>
    <source>
        <strain evidence="1 2">JCM 16013</strain>
    </source>
</reference>